<accession>A0AAE1K488</accession>
<gene>
    <name evidence="2" type="ORF">Pcinc_029204</name>
</gene>
<reference evidence="2" key="1">
    <citation type="submission" date="2023-10" db="EMBL/GenBank/DDBJ databases">
        <title>Genome assemblies of two species of porcelain crab, Petrolisthes cinctipes and Petrolisthes manimaculis (Anomura: Porcellanidae).</title>
        <authorList>
            <person name="Angst P."/>
        </authorList>
    </citation>
    <scope>NUCLEOTIDE SEQUENCE</scope>
    <source>
        <strain evidence="2">PB745_01</strain>
        <tissue evidence="2">Gill</tissue>
    </source>
</reference>
<dbReference type="Proteomes" id="UP001286313">
    <property type="component" value="Unassembled WGS sequence"/>
</dbReference>
<dbReference type="AlphaFoldDB" id="A0AAE1K488"/>
<evidence type="ECO:0000256" key="1">
    <source>
        <dbReference type="SAM" id="MobiDB-lite"/>
    </source>
</evidence>
<sequence>MVENQGSVISVSTERSPWPYKQHHERGNRWQNSPQPIWCVGQRKGNTPSLLLFTNPVSYTMRLEVSVFNMQHQREEEPRKIAN</sequence>
<comment type="caution">
    <text evidence="2">The sequence shown here is derived from an EMBL/GenBank/DDBJ whole genome shotgun (WGS) entry which is preliminary data.</text>
</comment>
<organism evidence="2 3">
    <name type="scientific">Petrolisthes cinctipes</name>
    <name type="common">Flat porcelain crab</name>
    <dbReference type="NCBI Taxonomy" id="88211"/>
    <lineage>
        <taxon>Eukaryota</taxon>
        <taxon>Metazoa</taxon>
        <taxon>Ecdysozoa</taxon>
        <taxon>Arthropoda</taxon>
        <taxon>Crustacea</taxon>
        <taxon>Multicrustacea</taxon>
        <taxon>Malacostraca</taxon>
        <taxon>Eumalacostraca</taxon>
        <taxon>Eucarida</taxon>
        <taxon>Decapoda</taxon>
        <taxon>Pleocyemata</taxon>
        <taxon>Anomura</taxon>
        <taxon>Galatheoidea</taxon>
        <taxon>Porcellanidae</taxon>
        <taxon>Petrolisthes</taxon>
    </lineage>
</organism>
<feature type="compositionally biased region" description="Polar residues" evidence="1">
    <location>
        <begin position="1"/>
        <end position="15"/>
    </location>
</feature>
<evidence type="ECO:0000313" key="2">
    <source>
        <dbReference type="EMBL" id="KAK3865161.1"/>
    </source>
</evidence>
<feature type="region of interest" description="Disordered" evidence="1">
    <location>
        <begin position="1"/>
        <end position="35"/>
    </location>
</feature>
<keyword evidence="3" id="KW-1185">Reference proteome</keyword>
<dbReference type="EMBL" id="JAWQEG010003649">
    <property type="protein sequence ID" value="KAK3865161.1"/>
    <property type="molecule type" value="Genomic_DNA"/>
</dbReference>
<proteinExistence type="predicted"/>
<protein>
    <submittedName>
        <fullName evidence="2">Uncharacterized protein</fullName>
    </submittedName>
</protein>
<evidence type="ECO:0000313" key="3">
    <source>
        <dbReference type="Proteomes" id="UP001286313"/>
    </source>
</evidence>
<name>A0AAE1K488_PETCI</name>